<name>A0A6A4I3Q8_9AGAR</name>
<evidence type="ECO:0000313" key="6">
    <source>
        <dbReference type="Proteomes" id="UP000799118"/>
    </source>
</evidence>
<gene>
    <name evidence="5" type="ORF">BT96DRAFT_988645</name>
</gene>
<sequence length="194" mass="21313">MRDRGFPSKYACIFSTVSDQNTLIQIISGTENKFPKGSYLVAGVPELLSDTVRRNLDPFDQYDDAVLYDALRSAGLYSIQSEDEDARVGLDTAVASGGGNLSVGQRQILALARAMSSLRNELKGDVTLITVAHRLQTIMDADKIMVLDAGRIVEYDSPKELLKKEEGHLRALVDESADREHLRRMAEGIEGPVS</sequence>
<evidence type="ECO:0000256" key="4">
    <source>
        <dbReference type="ARBA" id="ARBA00022840"/>
    </source>
</evidence>
<dbReference type="PANTHER" id="PTHR24223">
    <property type="entry name" value="ATP-BINDING CASSETTE SUB-FAMILY C"/>
    <property type="match status" value="1"/>
</dbReference>
<keyword evidence="3" id="KW-0547">Nucleotide-binding</keyword>
<dbReference type="GO" id="GO:0016020">
    <property type="term" value="C:membrane"/>
    <property type="evidence" value="ECO:0007669"/>
    <property type="project" value="UniProtKB-SubCell"/>
</dbReference>
<dbReference type="EMBL" id="ML769411">
    <property type="protein sequence ID" value="KAE9405091.1"/>
    <property type="molecule type" value="Genomic_DNA"/>
</dbReference>
<protein>
    <recommendedName>
        <fullName evidence="7">P-loop containing nucleoside triphosphate hydrolase protein</fullName>
    </recommendedName>
</protein>
<organism evidence="5 6">
    <name type="scientific">Gymnopus androsaceus JB14</name>
    <dbReference type="NCBI Taxonomy" id="1447944"/>
    <lineage>
        <taxon>Eukaryota</taxon>
        <taxon>Fungi</taxon>
        <taxon>Dikarya</taxon>
        <taxon>Basidiomycota</taxon>
        <taxon>Agaricomycotina</taxon>
        <taxon>Agaricomycetes</taxon>
        <taxon>Agaricomycetidae</taxon>
        <taxon>Agaricales</taxon>
        <taxon>Marasmiineae</taxon>
        <taxon>Omphalotaceae</taxon>
        <taxon>Gymnopus</taxon>
    </lineage>
</organism>
<dbReference type="SUPFAM" id="SSF52540">
    <property type="entry name" value="P-loop containing nucleoside triphosphate hydrolases"/>
    <property type="match status" value="1"/>
</dbReference>
<dbReference type="OrthoDB" id="6500128at2759"/>
<evidence type="ECO:0000256" key="2">
    <source>
        <dbReference type="ARBA" id="ARBA00009726"/>
    </source>
</evidence>
<evidence type="ECO:0008006" key="7">
    <source>
        <dbReference type="Google" id="ProtNLM"/>
    </source>
</evidence>
<comment type="similarity">
    <text evidence="2">Belongs to the ABC transporter superfamily. ABCC family. Conjugate transporter (TC 3.A.1.208) subfamily.</text>
</comment>
<dbReference type="Proteomes" id="UP000799118">
    <property type="component" value="Unassembled WGS sequence"/>
</dbReference>
<dbReference type="Gene3D" id="3.40.50.300">
    <property type="entry name" value="P-loop containing nucleotide triphosphate hydrolases"/>
    <property type="match status" value="2"/>
</dbReference>
<evidence type="ECO:0000256" key="1">
    <source>
        <dbReference type="ARBA" id="ARBA00004141"/>
    </source>
</evidence>
<dbReference type="GO" id="GO:0042626">
    <property type="term" value="F:ATPase-coupled transmembrane transporter activity"/>
    <property type="evidence" value="ECO:0007669"/>
    <property type="project" value="TreeGrafter"/>
</dbReference>
<dbReference type="PANTHER" id="PTHR24223:SF456">
    <property type="entry name" value="MULTIDRUG RESISTANCE-ASSOCIATED PROTEIN LETHAL(2)03659"/>
    <property type="match status" value="1"/>
</dbReference>
<dbReference type="AlphaFoldDB" id="A0A6A4I3Q8"/>
<accession>A0A6A4I3Q8</accession>
<reference evidence="5" key="1">
    <citation type="journal article" date="2019" name="Environ. Microbiol.">
        <title>Fungal ecological strategies reflected in gene transcription - a case study of two litter decomposers.</title>
        <authorList>
            <person name="Barbi F."/>
            <person name="Kohler A."/>
            <person name="Barry K."/>
            <person name="Baskaran P."/>
            <person name="Daum C."/>
            <person name="Fauchery L."/>
            <person name="Ihrmark K."/>
            <person name="Kuo A."/>
            <person name="LaButti K."/>
            <person name="Lipzen A."/>
            <person name="Morin E."/>
            <person name="Grigoriev I.V."/>
            <person name="Henrissat B."/>
            <person name="Lindahl B."/>
            <person name="Martin F."/>
        </authorList>
    </citation>
    <scope>NUCLEOTIDE SEQUENCE</scope>
    <source>
        <strain evidence="5">JB14</strain>
    </source>
</reference>
<dbReference type="GO" id="GO:0005524">
    <property type="term" value="F:ATP binding"/>
    <property type="evidence" value="ECO:0007669"/>
    <property type="project" value="UniProtKB-KW"/>
</dbReference>
<dbReference type="InterPro" id="IPR050173">
    <property type="entry name" value="ABC_transporter_C-like"/>
</dbReference>
<comment type="subcellular location">
    <subcellularLocation>
        <location evidence="1">Membrane</location>
        <topology evidence="1">Multi-pass membrane protein</topology>
    </subcellularLocation>
</comment>
<keyword evidence="6" id="KW-1185">Reference proteome</keyword>
<evidence type="ECO:0000313" key="5">
    <source>
        <dbReference type="EMBL" id="KAE9405091.1"/>
    </source>
</evidence>
<dbReference type="InterPro" id="IPR027417">
    <property type="entry name" value="P-loop_NTPase"/>
</dbReference>
<evidence type="ECO:0000256" key="3">
    <source>
        <dbReference type="ARBA" id="ARBA00022741"/>
    </source>
</evidence>
<proteinExistence type="inferred from homology"/>
<keyword evidence="4" id="KW-0067">ATP-binding</keyword>